<evidence type="ECO:0000256" key="8">
    <source>
        <dbReference type="ARBA" id="ARBA00023273"/>
    </source>
</evidence>
<feature type="compositionally biased region" description="Polar residues" evidence="9">
    <location>
        <begin position="1"/>
        <end position="12"/>
    </location>
</feature>
<evidence type="ECO:0000256" key="7">
    <source>
        <dbReference type="ARBA" id="ARBA00023212"/>
    </source>
</evidence>
<dbReference type="Pfam" id="PF06098">
    <property type="entry name" value="Radial_spoke_3"/>
    <property type="match status" value="1"/>
</dbReference>
<feature type="region of interest" description="Disordered" evidence="9">
    <location>
        <begin position="1"/>
        <end position="138"/>
    </location>
</feature>
<keyword evidence="6" id="KW-0969">Cilium</keyword>
<feature type="compositionally biased region" description="Polar residues" evidence="9">
    <location>
        <begin position="69"/>
        <end position="79"/>
    </location>
</feature>
<gene>
    <name evidence="10" type="ORF">BLNAU_12527</name>
</gene>
<protein>
    <submittedName>
        <fullName evidence="10">Flagellar radial spoke protein 3</fullName>
    </submittedName>
</protein>
<evidence type="ECO:0000256" key="1">
    <source>
        <dbReference type="ARBA" id="ARBA00004611"/>
    </source>
</evidence>
<keyword evidence="3" id="KW-0963">Cytoplasm</keyword>
<keyword evidence="7" id="KW-0206">Cytoskeleton</keyword>
<name>A0ABQ9XKM1_9EUKA</name>
<evidence type="ECO:0000256" key="9">
    <source>
        <dbReference type="SAM" id="MobiDB-lite"/>
    </source>
</evidence>
<keyword evidence="5 10" id="KW-0282">Flagellum</keyword>
<dbReference type="EMBL" id="JARBJD010000102">
    <property type="protein sequence ID" value="KAK2952561.1"/>
    <property type="molecule type" value="Genomic_DNA"/>
</dbReference>
<reference evidence="10 11" key="1">
    <citation type="journal article" date="2022" name="bioRxiv">
        <title>Genomics of Preaxostyla Flagellates Illuminates Evolutionary Transitions and the Path Towards Mitochondrial Loss.</title>
        <authorList>
            <person name="Novak L.V.F."/>
            <person name="Treitli S.C."/>
            <person name="Pyrih J."/>
            <person name="Halakuc P."/>
            <person name="Pipaliya S.V."/>
            <person name="Vacek V."/>
            <person name="Brzon O."/>
            <person name="Soukal P."/>
            <person name="Eme L."/>
            <person name="Dacks J.B."/>
            <person name="Karnkowska A."/>
            <person name="Elias M."/>
            <person name="Hampl V."/>
        </authorList>
    </citation>
    <scope>NUCLEOTIDE SEQUENCE [LARGE SCALE GENOMIC DNA]</scope>
    <source>
        <strain evidence="10">NAU3</strain>
        <tissue evidence="10">Gut</tissue>
    </source>
</reference>
<comment type="similarity">
    <text evidence="2">Belongs to the flagellar radial spoke RSP3 family.</text>
</comment>
<dbReference type="PANTHER" id="PTHR21648:SF0">
    <property type="entry name" value="RADIAL SPOKE HEAD PROTEIN 3 HOMOLOG"/>
    <property type="match status" value="1"/>
</dbReference>
<evidence type="ECO:0000313" key="10">
    <source>
        <dbReference type="EMBL" id="KAK2952561.1"/>
    </source>
</evidence>
<evidence type="ECO:0000256" key="6">
    <source>
        <dbReference type="ARBA" id="ARBA00023069"/>
    </source>
</evidence>
<accession>A0ABQ9XKM1</accession>
<keyword evidence="11" id="KW-1185">Reference proteome</keyword>
<evidence type="ECO:0000313" key="11">
    <source>
        <dbReference type="Proteomes" id="UP001281761"/>
    </source>
</evidence>
<feature type="region of interest" description="Disordered" evidence="9">
    <location>
        <begin position="402"/>
        <end position="451"/>
    </location>
</feature>
<feature type="compositionally biased region" description="Basic residues" evidence="9">
    <location>
        <begin position="441"/>
        <end position="451"/>
    </location>
</feature>
<evidence type="ECO:0000256" key="2">
    <source>
        <dbReference type="ARBA" id="ARBA00006737"/>
    </source>
</evidence>
<proteinExistence type="inferred from homology"/>
<feature type="compositionally biased region" description="Acidic residues" evidence="9">
    <location>
        <begin position="127"/>
        <end position="138"/>
    </location>
</feature>
<evidence type="ECO:0000256" key="3">
    <source>
        <dbReference type="ARBA" id="ARBA00022490"/>
    </source>
</evidence>
<evidence type="ECO:0000256" key="5">
    <source>
        <dbReference type="ARBA" id="ARBA00022846"/>
    </source>
</evidence>
<keyword evidence="4" id="KW-0597">Phosphoprotein</keyword>
<sequence>MTSGRSVGTSNMFRAPGEKPRNIMSDPRVYRGVQHARPIEAKEHPFLTTQPIKDNPSAKTTSSKAKSRGMTTGKVSSSKHTVDPNKPETYLKSKKEKEVPKIPTTFRARQMNVAPANAQNSHRQQEQEYEELSSSDEYEIIEGDKWEPTPEERPPTPPYFPPPYGTDKQTQIDLEEIFDFDYEVVPFLELIVGRALEQAMQELAESEDHKTMKEGRTQFENLRNAELAENQRWVDSQNRRIKERDTRHKQFAVHAASEEASRRRRWANEQARFAMESATNTARVTFIQQSSNLFTSTGKHDIEQFFFPWLQDKVNKKLEKTQLARSVAQNLLVMSQQKAQERLAKKQYEDSQRLSELKIRGEMQKEDLIAKKDRQKWLPAVEEFYAERELLKDEDAFSQQLSQDLREAMAPAEGDLQETKLEEEQQKMVEEEKKEEEEKPKKKKSSTKASK</sequence>
<keyword evidence="8" id="KW-0966">Cell projection</keyword>
<feature type="compositionally biased region" description="Basic and acidic residues" evidence="9">
    <location>
        <begin position="80"/>
        <end position="100"/>
    </location>
</feature>
<organism evidence="10 11">
    <name type="scientific">Blattamonas nauphoetae</name>
    <dbReference type="NCBI Taxonomy" id="2049346"/>
    <lineage>
        <taxon>Eukaryota</taxon>
        <taxon>Metamonada</taxon>
        <taxon>Preaxostyla</taxon>
        <taxon>Oxymonadida</taxon>
        <taxon>Blattamonas</taxon>
    </lineage>
</organism>
<comment type="subcellular location">
    <subcellularLocation>
        <location evidence="1">Cytoplasm</location>
        <location evidence="1">Cytoskeleton</location>
        <location evidence="1">Flagellum axoneme</location>
    </subcellularLocation>
</comment>
<dbReference type="Proteomes" id="UP001281761">
    <property type="component" value="Unassembled WGS sequence"/>
</dbReference>
<evidence type="ECO:0000256" key="4">
    <source>
        <dbReference type="ARBA" id="ARBA00022553"/>
    </source>
</evidence>
<feature type="compositionally biased region" description="Basic and acidic residues" evidence="9">
    <location>
        <begin position="417"/>
        <end position="440"/>
    </location>
</feature>
<dbReference type="PANTHER" id="PTHR21648">
    <property type="entry name" value="FLAGELLAR RADIAL SPOKE PROTEIN 3"/>
    <property type="match status" value="1"/>
</dbReference>
<comment type="caution">
    <text evidence="10">The sequence shown here is derived from an EMBL/GenBank/DDBJ whole genome shotgun (WGS) entry which is preliminary data.</text>
</comment>
<dbReference type="InterPro" id="IPR009290">
    <property type="entry name" value="Radial_spoke_3"/>
</dbReference>